<feature type="region of interest" description="Disordered" evidence="1">
    <location>
        <begin position="103"/>
        <end position="133"/>
    </location>
</feature>
<reference evidence="2" key="2">
    <citation type="submission" date="2021-04" db="EMBL/GenBank/DDBJ databases">
        <authorList>
            <person name="Zhang T."/>
            <person name="Zhang Y."/>
            <person name="Lu D."/>
            <person name="Zuo D."/>
            <person name="Du Z."/>
        </authorList>
    </citation>
    <scope>NUCLEOTIDE SEQUENCE</scope>
    <source>
        <strain evidence="2">JR1</strain>
    </source>
</reference>
<proteinExistence type="predicted"/>
<dbReference type="AlphaFoldDB" id="A0A941F3S2"/>
<evidence type="ECO:0000313" key="2">
    <source>
        <dbReference type="EMBL" id="MBR8535414.1"/>
    </source>
</evidence>
<organism evidence="2 3">
    <name type="scientific">Carboxylicivirga sediminis</name>
    <dbReference type="NCBI Taxonomy" id="2006564"/>
    <lineage>
        <taxon>Bacteria</taxon>
        <taxon>Pseudomonadati</taxon>
        <taxon>Bacteroidota</taxon>
        <taxon>Bacteroidia</taxon>
        <taxon>Marinilabiliales</taxon>
        <taxon>Marinilabiliaceae</taxon>
        <taxon>Carboxylicivirga</taxon>
    </lineage>
</organism>
<reference evidence="2" key="1">
    <citation type="journal article" date="2018" name="Int. J. Syst. Evol. Microbiol.">
        <title>Carboxylicivirga sediminis sp. nov., isolated from coastal sediment.</title>
        <authorList>
            <person name="Wang F.Q."/>
            <person name="Ren L.H."/>
            <person name="Zou R.J."/>
            <person name="Sun Y.Z."/>
            <person name="Liu X.J."/>
            <person name="Jiang F."/>
            <person name="Liu L.J."/>
        </authorList>
    </citation>
    <scope>NUCLEOTIDE SEQUENCE</scope>
    <source>
        <strain evidence="2">JR1</strain>
    </source>
</reference>
<evidence type="ECO:0000313" key="3">
    <source>
        <dbReference type="Proteomes" id="UP000679220"/>
    </source>
</evidence>
<dbReference type="RefSeq" id="WP_212189320.1">
    <property type="nucleotide sequence ID" value="NZ_JAGTAR010000009.1"/>
</dbReference>
<comment type="caution">
    <text evidence="2">The sequence shown here is derived from an EMBL/GenBank/DDBJ whole genome shotgun (WGS) entry which is preliminary data.</text>
</comment>
<protein>
    <submittedName>
        <fullName evidence="2">DUF3127 domain-containing protein</fullName>
    </submittedName>
</protein>
<sequence length="133" mass="15615">MPNFELTGYLREKGHVQELGNRFYKREFVIEVINEKNQEWNDFIKFQLTGDRCSLIDGHEIGHFIKVLFNIRGKKWEKDGKVSYFTNLEPWKIEVNTSYIPEQDASSFQGTNNQELTQPADLTPDSPEEDLPF</sequence>
<name>A0A941F3S2_9BACT</name>
<keyword evidence="3" id="KW-1185">Reference proteome</keyword>
<feature type="compositionally biased region" description="Polar residues" evidence="1">
    <location>
        <begin position="103"/>
        <end position="117"/>
    </location>
</feature>
<dbReference type="InterPro" id="IPR021474">
    <property type="entry name" value="DUF3127"/>
</dbReference>
<accession>A0A941F3S2</accession>
<dbReference type="Pfam" id="PF11325">
    <property type="entry name" value="DUF3127"/>
    <property type="match status" value="1"/>
</dbReference>
<dbReference type="EMBL" id="JAGTAR010000009">
    <property type="protein sequence ID" value="MBR8535414.1"/>
    <property type="molecule type" value="Genomic_DNA"/>
</dbReference>
<evidence type="ECO:0000256" key="1">
    <source>
        <dbReference type="SAM" id="MobiDB-lite"/>
    </source>
</evidence>
<dbReference type="Proteomes" id="UP000679220">
    <property type="component" value="Unassembled WGS sequence"/>
</dbReference>
<gene>
    <name evidence="2" type="ORF">KDU71_07565</name>
</gene>